<keyword evidence="4" id="KW-1003">Cell membrane</keyword>
<dbReference type="PANTHER" id="PTHR30614">
    <property type="entry name" value="MEMBRANE COMPONENT OF AMINO ACID ABC TRANSPORTER"/>
    <property type="match status" value="1"/>
</dbReference>
<feature type="transmembrane region" description="Helical" evidence="9">
    <location>
        <begin position="202"/>
        <end position="223"/>
    </location>
</feature>
<evidence type="ECO:0000313" key="12">
    <source>
        <dbReference type="Proteomes" id="UP000305888"/>
    </source>
</evidence>
<dbReference type="GO" id="GO:0043190">
    <property type="term" value="C:ATP-binding cassette (ABC) transporter complex"/>
    <property type="evidence" value="ECO:0007669"/>
    <property type="project" value="InterPro"/>
</dbReference>
<dbReference type="PANTHER" id="PTHR30614:SF37">
    <property type="entry name" value="AMINO-ACID ABC TRANSPORTER PERMEASE PROTEIN YHDX-RELATED"/>
    <property type="match status" value="1"/>
</dbReference>
<evidence type="ECO:0000256" key="1">
    <source>
        <dbReference type="ARBA" id="ARBA00004429"/>
    </source>
</evidence>
<dbReference type="InterPro" id="IPR000515">
    <property type="entry name" value="MetI-like"/>
</dbReference>
<comment type="subcellular location">
    <subcellularLocation>
        <location evidence="1">Cell inner membrane</location>
        <topology evidence="1">Multi-pass membrane protein</topology>
    </subcellularLocation>
    <subcellularLocation>
        <location evidence="9">Cell membrane</location>
        <topology evidence="9">Multi-pass membrane protein</topology>
    </subcellularLocation>
</comment>
<comment type="similarity">
    <text evidence="2">Belongs to the binding-protein-dependent transport system permease family. HisMQ subfamily.</text>
</comment>
<organism evidence="11 12">
    <name type="scientific">Paroceanicella profunda</name>
    <dbReference type="NCBI Taxonomy" id="2579971"/>
    <lineage>
        <taxon>Bacteria</taxon>
        <taxon>Pseudomonadati</taxon>
        <taxon>Pseudomonadota</taxon>
        <taxon>Alphaproteobacteria</taxon>
        <taxon>Rhodobacterales</taxon>
        <taxon>Paracoccaceae</taxon>
        <taxon>Paroceanicella</taxon>
    </lineage>
</organism>
<dbReference type="InterPro" id="IPR010065">
    <property type="entry name" value="AA_ABC_transptr_permease_3TM"/>
</dbReference>
<keyword evidence="7 9" id="KW-1133">Transmembrane helix</keyword>
<dbReference type="CDD" id="cd06261">
    <property type="entry name" value="TM_PBP2"/>
    <property type="match status" value="1"/>
</dbReference>
<evidence type="ECO:0000256" key="9">
    <source>
        <dbReference type="RuleBase" id="RU363032"/>
    </source>
</evidence>
<reference evidence="11 12" key="1">
    <citation type="submission" date="2019-06" db="EMBL/GenBank/DDBJ databases">
        <title>Genome sequence of Rhodobacteraceae bacterium D4M1.</title>
        <authorList>
            <person name="Cao J."/>
        </authorList>
    </citation>
    <scope>NUCLEOTIDE SEQUENCE [LARGE SCALE GENOMIC DNA]</scope>
    <source>
        <strain evidence="11 12">D4M1</strain>
    </source>
</reference>
<keyword evidence="3 9" id="KW-0813">Transport</keyword>
<dbReference type="Gene3D" id="1.10.3720.10">
    <property type="entry name" value="MetI-like"/>
    <property type="match status" value="2"/>
</dbReference>
<dbReference type="GO" id="GO:0022857">
    <property type="term" value="F:transmembrane transporter activity"/>
    <property type="evidence" value="ECO:0007669"/>
    <property type="project" value="InterPro"/>
</dbReference>
<feature type="transmembrane region" description="Helical" evidence="9">
    <location>
        <begin position="287"/>
        <end position="312"/>
    </location>
</feature>
<keyword evidence="5 9" id="KW-0812">Transmembrane</keyword>
<gene>
    <name evidence="11" type="ORF">FDP22_01540</name>
</gene>
<accession>A0A5B8FFZ4</accession>
<dbReference type="PROSITE" id="PS50928">
    <property type="entry name" value="ABC_TM1"/>
    <property type="match status" value="1"/>
</dbReference>
<dbReference type="AlphaFoldDB" id="A0A5B8FFZ4"/>
<evidence type="ECO:0000313" key="11">
    <source>
        <dbReference type="EMBL" id="QDL90581.1"/>
    </source>
</evidence>
<keyword evidence="8 9" id="KW-0472">Membrane</keyword>
<dbReference type="KEGG" id="ppru:FDP22_01540"/>
<dbReference type="SUPFAM" id="SSF161098">
    <property type="entry name" value="MetI-like"/>
    <property type="match status" value="2"/>
</dbReference>
<sequence>MAATTDPHASESFRIGMLLYDTRYRSITIQIIALVLFMLALGWLVTNTISNLEALGKTFGFGFLWTPAGYDINQQLIEYQNTDTNARAAMLGILNTLLIAVMGCVTATLLGVVAGVLRLSNNWVVARLMTLYVEGFRNVPVLIWILLFAAGINESLPAPNAFRGDNSDASMVLGSMAFTNRGFYVPEPLFSRSLGTLDVNGYFGISLDLILIVLVLVASIWGVRRLAAHATRRQAETGDRPKTFWPSVGLIVLPQVVVLVALGFHLGYPALKGFNFQGGIHMRDSLIALWLALSLYTGAFIAEIVRAGILAVSKGQTEAASALGMRPSWTMRLIVLPQAMRIIIPPLISNYLNLTKNSSLAIAVGYMDATGTLGGITLNQTGREMECLLLLMGFYLIVSLTISVVMNVYNERMKLKER</sequence>
<dbReference type="GO" id="GO:0006865">
    <property type="term" value="P:amino acid transport"/>
    <property type="evidence" value="ECO:0007669"/>
    <property type="project" value="UniProtKB-KW"/>
</dbReference>
<feature type="transmembrane region" description="Helical" evidence="9">
    <location>
        <begin position="244"/>
        <end position="267"/>
    </location>
</feature>
<feature type="transmembrane region" description="Helical" evidence="9">
    <location>
        <begin position="27"/>
        <end position="45"/>
    </location>
</feature>
<evidence type="ECO:0000256" key="3">
    <source>
        <dbReference type="ARBA" id="ARBA00022448"/>
    </source>
</evidence>
<dbReference type="Proteomes" id="UP000305888">
    <property type="component" value="Chromosome"/>
</dbReference>
<feature type="domain" description="ABC transmembrane type-1" evidence="10">
    <location>
        <begin position="93"/>
        <end position="406"/>
    </location>
</feature>
<dbReference type="InterPro" id="IPR043429">
    <property type="entry name" value="ArtM/GltK/GlnP/TcyL/YhdX-like"/>
</dbReference>
<dbReference type="EMBL" id="CP040818">
    <property type="protein sequence ID" value="QDL90581.1"/>
    <property type="molecule type" value="Genomic_DNA"/>
</dbReference>
<dbReference type="RefSeq" id="WP_138579234.1">
    <property type="nucleotide sequence ID" value="NZ_CP040818.1"/>
</dbReference>
<dbReference type="OrthoDB" id="9808531at2"/>
<feature type="transmembrane region" description="Helical" evidence="9">
    <location>
        <begin position="131"/>
        <end position="152"/>
    </location>
</feature>
<dbReference type="InterPro" id="IPR035906">
    <property type="entry name" value="MetI-like_sf"/>
</dbReference>
<dbReference type="Pfam" id="PF00528">
    <property type="entry name" value="BPD_transp_1"/>
    <property type="match status" value="1"/>
</dbReference>
<keyword evidence="6" id="KW-0029">Amino-acid transport</keyword>
<protein>
    <submittedName>
        <fullName evidence="11">ABC transporter permease subunit</fullName>
    </submittedName>
</protein>
<evidence type="ECO:0000256" key="5">
    <source>
        <dbReference type="ARBA" id="ARBA00022692"/>
    </source>
</evidence>
<evidence type="ECO:0000259" key="10">
    <source>
        <dbReference type="PROSITE" id="PS50928"/>
    </source>
</evidence>
<evidence type="ECO:0000256" key="2">
    <source>
        <dbReference type="ARBA" id="ARBA00010072"/>
    </source>
</evidence>
<evidence type="ECO:0000256" key="6">
    <source>
        <dbReference type="ARBA" id="ARBA00022970"/>
    </source>
</evidence>
<evidence type="ECO:0000256" key="8">
    <source>
        <dbReference type="ARBA" id="ARBA00023136"/>
    </source>
</evidence>
<name>A0A5B8FFZ4_9RHOB</name>
<keyword evidence="12" id="KW-1185">Reference proteome</keyword>
<evidence type="ECO:0000256" key="7">
    <source>
        <dbReference type="ARBA" id="ARBA00022989"/>
    </source>
</evidence>
<feature type="transmembrane region" description="Helical" evidence="9">
    <location>
        <begin position="97"/>
        <end position="119"/>
    </location>
</feature>
<evidence type="ECO:0000256" key="4">
    <source>
        <dbReference type="ARBA" id="ARBA00022475"/>
    </source>
</evidence>
<proteinExistence type="inferred from homology"/>
<dbReference type="NCBIfam" id="TIGR01726">
    <property type="entry name" value="HEQRo_perm_3TM"/>
    <property type="match status" value="1"/>
</dbReference>
<feature type="transmembrane region" description="Helical" evidence="9">
    <location>
        <begin position="388"/>
        <end position="409"/>
    </location>
</feature>